<sequence>MNMKKQHQIVNGSEILKKYSLDHERIRGEIDGIYDKRYVVREVPIWLLREKDPELDAWFRNPLRRREDEVLPISAPKPGHLAPILIGTKNVNGQQHEDAVIDGFYRIAYALITGKEAIQAYVPENCSLMSEAIQFQQRLKVEPEQKTVPGEKIAREILDRHSKGWEADPHVGDTLNYAAVSSRNYVLREVPISLLRKQDVDLDNYLKNPAVKENITPLYPGYTPILIGTKRYGGPDIPDSVIDGFARTASAFHSGLKTIKAFIPEDSPLIRKILSRSKRLKL</sequence>
<accession>A0A562T299</accession>
<dbReference type="AlphaFoldDB" id="A0A562T299"/>
<comment type="caution">
    <text evidence="1">The sequence shown here is derived from an EMBL/GenBank/DDBJ whole genome shotgun (WGS) entry which is preliminary data.</text>
</comment>
<gene>
    <name evidence="1" type="ORF">LX66_1870</name>
</gene>
<reference evidence="1 2" key="1">
    <citation type="journal article" date="2013" name="Stand. Genomic Sci.">
        <title>Genomic Encyclopedia of Type Strains, Phase I: The one thousand microbial genomes (KMG-I) project.</title>
        <authorList>
            <person name="Kyrpides N.C."/>
            <person name="Woyke T."/>
            <person name="Eisen J.A."/>
            <person name="Garrity G."/>
            <person name="Lilburn T.G."/>
            <person name="Beck B.J."/>
            <person name="Whitman W.B."/>
            <person name="Hugenholtz P."/>
            <person name="Klenk H.P."/>
        </authorList>
    </citation>
    <scope>NUCLEOTIDE SEQUENCE [LARGE SCALE GENOMIC DNA]</scope>
    <source>
        <strain evidence="1 2">DSM 13484</strain>
    </source>
</reference>
<protein>
    <submittedName>
        <fullName evidence="1">Uncharacterized protein</fullName>
    </submittedName>
</protein>
<proteinExistence type="predicted"/>
<name>A0A562T299_CHIJA</name>
<organism evidence="1 2">
    <name type="scientific">Chitinophaga japonensis</name>
    <name type="common">Flexibacter japonensis</name>
    <dbReference type="NCBI Taxonomy" id="104662"/>
    <lineage>
        <taxon>Bacteria</taxon>
        <taxon>Pseudomonadati</taxon>
        <taxon>Bacteroidota</taxon>
        <taxon>Chitinophagia</taxon>
        <taxon>Chitinophagales</taxon>
        <taxon>Chitinophagaceae</taxon>
        <taxon>Chitinophaga</taxon>
    </lineage>
</organism>
<dbReference type="Proteomes" id="UP000316778">
    <property type="component" value="Unassembled WGS sequence"/>
</dbReference>
<dbReference type="EMBL" id="VLLG01000003">
    <property type="protein sequence ID" value="TWI87799.1"/>
    <property type="molecule type" value="Genomic_DNA"/>
</dbReference>
<evidence type="ECO:0000313" key="1">
    <source>
        <dbReference type="EMBL" id="TWI87799.1"/>
    </source>
</evidence>
<evidence type="ECO:0000313" key="2">
    <source>
        <dbReference type="Proteomes" id="UP000316778"/>
    </source>
</evidence>
<keyword evidence="2" id="KW-1185">Reference proteome</keyword>